<accession>A0AA38WFC1</accession>
<protein>
    <submittedName>
        <fullName evidence="2">Uncharacterized protein</fullName>
    </submittedName>
</protein>
<dbReference type="Proteomes" id="UP001172457">
    <property type="component" value="Chromosome 3"/>
</dbReference>
<keyword evidence="3" id="KW-1185">Reference proteome</keyword>
<dbReference type="InterPro" id="IPR053350">
    <property type="entry name" value="CV_Inducer"/>
</dbReference>
<sequence length="143" mass="15663">MMTPTTCCFNLRPPAATSAATQPPPSAWPKREVSWRNQCVVGMACVIIGLQAEGIVGNNHDYAIAADTKGVVESKVKGKNRWSDKRMCPAWQLNSLETIVPEDLPRPSHKRRWENVGDHLRDAPPVKSSTTTVTTASNGCFSM</sequence>
<organism evidence="2 3">
    <name type="scientific">Centaurea solstitialis</name>
    <name type="common">yellow star-thistle</name>
    <dbReference type="NCBI Taxonomy" id="347529"/>
    <lineage>
        <taxon>Eukaryota</taxon>
        <taxon>Viridiplantae</taxon>
        <taxon>Streptophyta</taxon>
        <taxon>Embryophyta</taxon>
        <taxon>Tracheophyta</taxon>
        <taxon>Spermatophyta</taxon>
        <taxon>Magnoliopsida</taxon>
        <taxon>eudicotyledons</taxon>
        <taxon>Gunneridae</taxon>
        <taxon>Pentapetalae</taxon>
        <taxon>asterids</taxon>
        <taxon>campanulids</taxon>
        <taxon>Asterales</taxon>
        <taxon>Asteraceae</taxon>
        <taxon>Carduoideae</taxon>
        <taxon>Cardueae</taxon>
        <taxon>Centaureinae</taxon>
        <taxon>Centaurea</taxon>
    </lineage>
</organism>
<gene>
    <name evidence="2" type="ORF">OSB04_013776</name>
</gene>
<evidence type="ECO:0000313" key="2">
    <source>
        <dbReference type="EMBL" id="KAJ9559162.1"/>
    </source>
</evidence>
<evidence type="ECO:0000256" key="1">
    <source>
        <dbReference type="SAM" id="MobiDB-lite"/>
    </source>
</evidence>
<name>A0AA38WFC1_9ASTR</name>
<reference evidence="2" key="1">
    <citation type="submission" date="2023-03" db="EMBL/GenBank/DDBJ databases">
        <title>Chromosome-scale reference genome and RAD-based genetic map of yellow starthistle (Centaurea solstitialis) reveal putative structural variation and QTLs associated with invader traits.</title>
        <authorList>
            <person name="Reatini B."/>
            <person name="Cang F.A."/>
            <person name="Jiang Q."/>
            <person name="Mckibben M.T.W."/>
            <person name="Barker M.S."/>
            <person name="Rieseberg L.H."/>
            <person name="Dlugosch K.M."/>
        </authorList>
    </citation>
    <scope>NUCLEOTIDE SEQUENCE</scope>
    <source>
        <strain evidence="2">CAN-66</strain>
        <tissue evidence="2">Leaf</tissue>
    </source>
</reference>
<comment type="caution">
    <text evidence="2">The sequence shown here is derived from an EMBL/GenBank/DDBJ whole genome shotgun (WGS) entry which is preliminary data.</text>
</comment>
<dbReference type="PANTHER" id="PTHR37210">
    <property type="entry name" value="EXPRESSED PROTEIN"/>
    <property type="match status" value="1"/>
</dbReference>
<dbReference type="EMBL" id="JARYMX010000003">
    <property type="protein sequence ID" value="KAJ9559162.1"/>
    <property type="molecule type" value="Genomic_DNA"/>
</dbReference>
<dbReference type="PANTHER" id="PTHR37210:SF2">
    <property type="entry name" value="PROTEIN CHLOROPLAST VESICULATION"/>
    <property type="match status" value="1"/>
</dbReference>
<feature type="compositionally biased region" description="Low complexity" evidence="1">
    <location>
        <begin position="128"/>
        <end position="137"/>
    </location>
</feature>
<dbReference type="AlphaFoldDB" id="A0AA38WFC1"/>
<evidence type="ECO:0000313" key="3">
    <source>
        <dbReference type="Proteomes" id="UP001172457"/>
    </source>
</evidence>
<feature type="region of interest" description="Disordered" evidence="1">
    <location>
        <begin position="119"/>
        <end position="143"/>
    </location>
</feature>
<proteinExistence type="predicted"/>